<dbReference type="EMBL" id="JAHCVI010000003">
    <property type="protein sequence ID" value="KAG7287572.1"/>
    <property type="molecule type" value="Genomic_DNA"/>
</dbReference>
<name>A0AAD4EXP7_9PEZI</name>
<gene>
    <name evidence="2" type="ORF">NEMBOFW57_007084</name>
</gene>
<evidence type="ECO:0000313" key="3">
    <source>
        <dbReference type="Proteomes" id="UP001197093"/>
    </source>
</evidence>
<reference evidence="2" key="1">
    <citation type="submission" date="2023-02" db="EMBL/GenBank/DDBJ databases">
        <authorList>
            <person name="Palmer J.M."/>
        </authorList>
    </citation>
    <scope>NUCLEOTIDE SEQUENCE</scope>
    <source>
        <strain evidence="2">FW57</strain>
    </source>
</reference>
<proteinExistence type="predicted"/>
<keyword evidence="3" id="KW-1185">Reference proteome</keyword>
<protein>
    <submittedName>
        <fullName evidence="2">Uncharacterized protein</fullName>
    </submittedName>
</protein>
<dbReference type="AlphaFoldDB" id="A0AAD4EXP7"/>
<sequence length="345" mass="39152">MLGRALHRRRSYPYFSGLIEAAADLLVLGLGRGHPEYPYLRSAVTVFNKIREDNAVYWVSFVRNHALKWRHQAYTWLRTLVTHLERTVEKGGTRRRRTRTTPVHPSTLSQLLGSLGLSDDARQQAFAVTRSVSLPNLLDGSYHDLGLSMDTDGICTTRARFFLNALAVGECKNNQTTMANYLAAIRAVVCDSEELLSSLAAAVERQMLATLATRMQRICSLQDEVRDRLRLLPYDRSAWWQLYRERCAAREAVGLAFVTFPAAQDTVAHIREAMARLDAQTEPLMDERGFSEAYGRFRSEALAGWERRLGLDGGRQQYGHPEELETTESRETEEKGEEKAKRETA</sequence>
<evidence type="ECO:0000313" key="2">
    <source>
        <dbReference type="EMBL" id="KAG7287572.1"/>
    </source>
</evidence>
<evidence type="ECO:0000256" key="1">
    <source>
        <dbReference type="SAM" id="MobiDB-lite"/>
    </source>
</evidence>
<feature type="compositionally biased region" description="Basic and acidic residues" evidence="1">
    <location>
        <begin position="320"/>
        <end position="345"/>
    </location>
</feature>
<accession>A0AAD4EXP7</accession>
<comment type="caution">
    <text evidence="2">The sequence shown here is derived from an EMBL/GenBank/DDBJ whole genome shotgun (WGS) entry which is preliminary data.</text>
</comment>
<dbReference type="Proteomes" id="UP001197093">
    <property type="component" value="Unassembled WGS sequence"/>
</dbReference>
<feature type="region of interest" description="Disordered" evidence="1">
    <location>
        <begin position="311"/>
        <end position="345"/>
    </location>
</feature>
<organism evidence="2 3">
    <name type="scientific">Staphylotrichum longicolle</name>
    <dbReference type="NCBI Taxonomy" id="669026"/>
    <lineage>
        <taxon>Eukaryota</taxon>
        <taxon>Fungi</taxon>
        <taxon>Dikarya</taxon>
        <taxon>Ascomycota</taxon>
        <taxon>Pezizomycotina</taxon>
        <taxon>Sordariomycetes</taxon>
        <taxon>Sordariomycetidae</taxon>
        <taxon>Sordariales</taxon>
        <taxon>Chaetomiaceae</taxon>
        <taxon>Staphylotrichum</taxon>
    </lineage>
</organism>